<evidence type="ECO:0000313" key="1">
    <source>
        <dbReference type="EMBL" id="MDN3710093.1"/>
    </source>
</evidence>
<dbReference type="RefSeq" id="WP_290365352.1">
    <property type="nucleotide sequence ID" value="NZ_JAUFQU010000074.1"/>
</dbReference>
<name>A0ABT8D2F8_9FLAO</name>
<proteinExistence type="predicted"/>
<comment type="caution">
    <text evidence="1">The sequence shown here is derived from an EMBL/GenBank/DDBJ whole genome shotgun (WGS) entry which is preliminary data.</text>
</comment>
<sequence length="40" mass="4953">MIQPFVFTDLFTIFSKSLENCILQQYMELLPRHQKLFYLR</sequence>
<evidence type="ECO:0000313" key="2">
    <source>
        <dbReference type="Proteomes" id="UP001242368"/>
    </source>
</evidence>
<dbReference type="Proteomes" id="UP001242368">
    <property type="component" value="Unassembled WGS sequence"/>
</dbReference>
<organism evidence="1 2">
    <name type="scientific">Paenimyroides ceti</name>
    <dbReference type="NCBI Taxonomy" id="395087"/>
    <lineage>
        <taxon>Bacteria</taxon>
        <taxon>Pseudomonadati</taxon>
        <taxon>Bacteroidota</taxon>
        <taxon>Flavobacteriia</taxon>
        <taxon>Flavobacteriales</taxon>
        <taxon>Flavobacteriaceae</taxon>
        <taxon>Paenimyroides</taxon>
    </lineage>
</organism>
<protein>
    <recommendedName>
        <fullName evidence="3">Maturase K</fullName>
    </recommendedName>
</protein>
<dbReference type="EMBL" id="JAUFQU010000074">
    <property type="protein sequence ID" value="MDN3710093.1"/>
    <property type="molecule type" value="Genomic_DNA"/>
</dbReference>
<reference evidence="2" key="1">
    <citation type="journal article" date="2019" name="Int. J. Syst. Evol. Microbiol.">
        <title>The Global Catalogue of Microorganisms (GCM) 10K type strain sequencing project: providing services to taxonomists for standard genome sequencing and annotation.</title>
        <authorList>
            <consortium name="The Broad Institute Genomics Platform"/>
            <consortium name="The Broad Institute Genome Sequencing Center for Infectious Disease"/>
            <person name="Wu L."/>
            <person name="Ma J."/>
        </authorList>
    </citation>
    <scope>NUCLEOTIDE SEQUENCE [LARGE SCALE GENOMIC DNA]</scope>
    <source>
        <strain evidence="2">CECT 7184</strain>
    </source>
</reference>
<gene>
    <name evidence="1" type="ORF">QW060_24680</name>
</gene>
<accession>A0ABT8D2F8</accession>
<evidence type="ECO:0008006" key="3">
    <source>
        <dbReference type="Google" id="ProtNLM"/>
    </source>
</evidence>
<keyword evidence="2" id="KW-1185">Reference proteome</keyword>